<organism evidence="2 3">
    <name type="scientific">Candidatus Doudnabacteria bacterium CG10_big_fil_rev_8_21_14_0_10_42_18</name>
    <dbReference type="NCBI Taxonomy" id="1974552"/>
    <lineage>
        <taxon>Bacteria</taxon>
        <taxon>Candidatus Doudnaibacteriota</taxon>
    </lineage>
</organism>
<dbReference type="AlphaFoldDB" id="A0A2H0VBR4"/>
<proteinExistence type="predicted"/>
<accession>A0A2H0VBR4</accession>
<protein>
    <submittedName>
        <fullName evidence="2">Uncharacterized protein</fullName>
    </submittedName>
</protein>
<evidence type="ECO:0000313" key="3">
    <source>
        <dbReference type="Proteomes" id="UP000230922"/>
    </source>
</evidence>
<dbReference type="Proteomes" id="UP000230922">
    <property type="component" value="Unassembled WGS sequence"/>
</dbReference>
<sequence length="344" mass="39645">MSIDEVKQIIASSNFNPDLKNRLVLLLPRLGKYTLVGLGKEVSRGDTLIIADYIVFLWENFANLLEELKNSRNNSAENLLKLLAENKSKNNGEDEIYALSLVLDIRLLVYSKQVKLTASQYEKLLNYEIWLFPELPQEEVLFLLNTHILYLSQKFNLTLGVQAVVYKNDWDYKKNFPQVFISALIANREMIGNNPIFEFEDKTKLQTVGNWLNDYIQESVSGSEHKTGSIERIIYMQRNGNAQRLAENEKKSLSEIFRLYDWLRNGESSEEEKGAIPALQPVLKNPVRKEDLVPVDMQKILQGKQQDREGTRPVALTNEAPKSVVDIDQKLEELSKKVKKRLEK</sequence>
<reference evidence="3" key="1">
    <citation type="submission" date="2017-09" db="EMBL/GenBank/DDBJ databases">
        <title>Depth-based differentiation of microbial function through sediment-hosted aquifers and enrichment of novel symbionts in the deep terrestrial subsurface.</title>
        <authorList>
            <person name="Probst A.J."/>
            <person name="Ladd B."/>
            <person name="Jarett J.K."/>
            <person name="Geller-Mcgrath D.E."/>
            <person name="Sieber C.M.K."/>
            <person name="Emerson J.B."/>
            <person name="Anantharaman K."/>
            <person name="Thomas B.C."/>
            <person name="Malmstrom R."/>
            <person name="Stieglmeier M."/>
            <person name="Klingl A."/>
            <person name="Woyke T."/>
            <person name="Ryan C.M."/>
            <person name="Banfield J.F."/>
        </authorList>
    </citation>
    <scope>NUCLEOTIDE SEQUENCE [LARGE SCALE GENOMIC DNA]</scope>
</reference>
<evidence type="ECO:0000313" key="2">
    <source>
        <dbReference type="EMBL" id="PIR96511.1"/>
    </source>
</evidence>
<evidence type="ECO:0000256" key="1">
    <source>
        <dbReference type="SAM" id="MobiDB-lite"/>
    </source>
</evidence>
<feature type="region of interest" description="Disordered" evidence="1">
    <location>
        <begin position="301"/>
        <end position="321"/>
    </location>
</feature>
<dbReference type="EMBL" id="PFAK01000010">
    <property type="protein sequence ID" value="PIR96511.1"/>
    <property type="molecule type" value="Genomic_DNA"/>
</dbReference>
<gene>
    <name evidence="2" type="ORF">COT92_00705</name>
</gene>
<comment type="caution">
    <text evidence="2">The sequence shown here is derived from an EMBL/GenBank/DDBJ whole genome shotgun (WGS) entry which is preliminary data.</text>
</comment>
<name>A0A2H0VBR4_9BACT</name>